<protein>
    <submittedName>
        <fullName evidence="2">Uncharacterized protein</fullName>
    </submittedName>
</protein>
<evidence type="ECO:0000313" key="3">
    <source>
        <dbReference type="Proteomes" id="UP001183615"/>
    </source>
</evidence>
<reference evidence="3" key="1">
    <citation type="submission" date="2023-07" db="EMBL/GenBank/DDBJ databases">
        <title>30 novel species of actinomycetes from the DSMZ collection.</title>
        <authorList>
            <person name="Nouioui I."/>
        </authorList>
    </citation>
    <scope>NUCLEOTIDE SEQUENCE [LARGE SCALE GENOMIC DNA]</scope>
    <source>
        <strain evidence="3">DSM 41886</strain>
    </source>
</reference>
<name>A0ABU2SFZ0_9ACTN</name>
<organism evidence="2 3">
    <name type="scientific">Streptomyces johnsoniae</name>
    <dbReference type="NCBI Taxonomy" id="3075532"/>
    <lineage>
        <taxon>Bacteria</taxon>
        <taxon>Bacillati</taxon>
        <taxon>Actinomycetota</taxon>
        <taxon>Actinomycetes</taxon>
        <taxon>Kitasatosporales</taxon>
        <taxon>Streptomycetaceae</taxon>
        <taxon>Streptomyces</taxon>
    </lineage>
</organism>
<gene>
    <name evidence="2" type="ORF">RM779_30035</name>
</gene>
<dbReference type="Proteomes" id="UP001183615">
    <property type="component" value="Unassembled WGS sequence"/>
</dbReference>
<feature type="region of interest" description="Disordered" evidence="1">
    <location>
        <begin position="1"/>
        <end position="36"/>
    </location>
</feature>
<dbReference type="RefSeq" id="WP_311620944.1">
    <property type="nucleotide sequence ID" value="NZ_JAVREV010000022.1"/>
</dbReference>
<evidence type="ECO:0000256" key="1">
    <source>
        <dbReference type="SAM" id="MobiDB-lite"/>
    </source>
</evidence>
<sequence>MASRHDIATQERRRRLRERQEHERKEVRRRQQAQKAALSEIDTAVARLEDARAAVAAAVARAGEVFPSNEALADLTPFDVREIRAFQRLHRQTERATVVAPRADEPTPVS</sequence>
<accession>A0ABU2SFZ0</accession>
<evidence type="ECO:0000313" key="2">
    <source>
        <dbReference type="EMBL" id="MDT0446804.1"/>
    </source>
</evidence>
<feature type="compositionally biased region" description="Basic and acidic residues" evidence="1">
    <location>
        <begin position="1"/>
        <end position="11"/>
    </location>
</feature>
<dbReference type="EMBL" id="JAVREV010000022">
    <property type="protein sequence ID" value="MDT0446804.1"/>
    <property type="molecule type" value="Genomic_DNA"/>
</dbReference>
<keyword evidence="3" id="KW-1185">Reference proteome</keyword>
<comment type="caution">
    <text evidence="2">The sequence shown here is derived from an EMBL/GenBank/DDBJ whole genome shotgun (WGS) entry which is preliminary data.</text>
</comment>
<proteinExistence type="predicted"/>